<evidence type="ECO:0000256" key="5">
    <source>
        <dbReference type="ARBA" id="ARBA00022980"/>
    </source>
</evidence>
<proteinExistence type="inferred from homology"/>
<keyword evidence="6" id="KW-0687">Ribonucleoprotein</keyword>
<evidence type="ECO:0000256" key="4">
    <source>
        <dbReference type="ARBA" id="ARBA00022884"/>
    </source>
</evidence>
<feature type="compositionally biased region" description="Basic residues" evidence="7">
    <location>
        <begin position="1"/>
        <end position="13"/>
    </location>
</feature>
<evidence type="ECO:0000313" key="8">
    <source>
        <dbReference type="EMBL" id="SVE58554.1"/>
    </source>
</evidence>
<gene>
    <name evidence="8" type="ORF">METZ01_LOCUS511408</name>
</gene>
<dbReference type="GO" id="GO:0005829">
    <property type="term" value="C:cytosol"/>
    <property type="evidence" value="ECO:0007669"/>
    <property type="project" value="TreeGrafter"/>
</dbReference>
<dbReference type="AlphaFoldDB" id="A0A383EPR1"/>
<dbReference type="Gene3D" id="1.20.58.110">
    <property type="entry name" value="Ribosomal protein S20"/>
    <property type="match status" value="1"/>
</dbReference>
<dbReference type="FunFam" id="1.20.58.110:FF:000001">
    <property type="entry name" value="30S ribosomal protein S20"/>
    <property type="match status" value="1"/>
</dbReference>
<reference evidence="8" key="1">
    <citation type="submission" date="2018-05" db="EMBL/GenBank/DDBJ databases">
        <authorList>
            <person name="Lanie J.A."/>
            <person name="Ng W.-L."/>
            <person name="Kazmierczak K.M."/>
            <person name="Andrzejewski T.M."/>
            <person name="Davidsen T.M."/>
            <person name="Wayne K.J."/>
            <person name="Tettelin H."/>
            <person name="Glass J.I."/>
            <person name="Rusch D."/>
            <person name="Podicherti R."/>
            <person name="Tsui H.-C.T."/>
            <person name="Winkler M.E."/>
        </authorList>
    </citation>
    <scope>NUCLEOTIDE SEQUENCE</scope>
</reference>
<dbReference type="GO" id="GO:0070181">
    <property type="term" value="F:small ribosomal subunit rRNA binding"/>
    <property type="evidence" value="ECO:0007669"/>
    <property type="project" value="TreeGrafter"/>
</dbReference>
<feature type="compositionally biased region" description="Polar residues" evidence="7">
    <location>
        <begin position="14"/>
        <end position="24"/>
    </location>
</feature>
<feature type="region of interest" description="Disordered" evidence="7">
    <location>
        <begin position="1"/>
        <end position="24"/>
    </location>
</feature>
<comment type="similarity">
    <text evidence="2">Belongs to the bacterial ribosomal protein bS20 family.</text>
</comment>
<dbReference type="SUPFAM" id="SSF46992">
    <property type="entry name" value="Ribosomal protein S20"/>
    <property type="match status" value="1"/>
</dbReference>
<keyword evidence="3" id="KW-0699">rRNA-binding</keyword>
<dbReference type="EMBL" id="UINC01227598">
    <property type="protein sequence ID" value="SVE58554.1"/>
    <property type="molecule type" value="Genomic_DNA"/>
</dbReference>
<evidence type="ECO:0000256" key="1">
    <source>
        <dbReference type="ARBA" id="ARBA00003134"/>
    </source>
</evidence>
<keyword evidence="4" id="KW-0694">RNA-binding</keyword>
<evidence type="ECO:0000256" key="6">
    <source>
        <dbReference type="ARBA" id="ARBA00023274"/>
    </source>
</evidence>
<dbReference type="HAMAP" id="MF_00500">
    <property type="entry name" value="Ribosomal_bS20"/>
    <property type="match status" value="1"/>
</dbReference>
<name>A0A383EPR1_9ZZZZ</name>
<dbReference type="PANTHER" id="PTHR33398">
    <property type="entry name" value="30S RIBOSOMAL PROTEIN S20"/>
    <property type="match status" value="1"/>
</dbReference>
<dbReference type="PANTHER" id="PTHR33398:SF1">
    <property type="entry name" value="SMALL RIBOSOMAL SUBUNIT PROTEIN BS20C"/>
    <property type="match status" value="1"/>
</dbReference>
<dbReference type="GO" id="GO:0003735">
    <property type="term" value="F:structural constituent of ribosome"/>
    <property type="evidence" value="ECO:0007669"/>
    <property type="project" value="InterPro"/>
</dbReference>
<protein>
    <recommendedName>
        <fullName evidence="9">30S ribosomal protein S20</fullName>
    </recommendedName>
</protein>
<evidence type="ECO:0000256" key="2">
    <source>
        <dbReference type="ARBA" id="ARBA00007634"/>
    </source>
</evidence>
<dbReference type="InterPro" id="IPR002583">
    <property type="entry name" value="Ribosomal_bS20"/>
</dbReference>
<evidence type="ECO:0008006" key="9">
    <source>
        <dbReference type="Google" id="ProtNLM"/>
    </source>
</evidence>
<dbReference type="Pfam" id="PF01649">
    <property type="entry name" value="Ribosomal_S20p"/>
    <property type="match status" value="1"/>
</dbReference>
<dbReference type="GO" id="GO:0006412">
    <property type="term" value="P:translation"/>
    <property type="evidence" value="ECO:0007669"/>
    <property type="project" value="InterPro"/>
</dbReference>
<comment type="function">
    <text evidence="1">Binds directly to 16S ribosomal RNA.</text>
</comment>
<dbReference type="NCBIfam" id="TIGR00029">
    <property type="entry name" value="S20"/>
    <property type="match status" value="1"/>
</dbReference>
<dbReference type="GO" id="GO:0015935">
    <property type="term" value="C:small ribosomal subunit"/>
    <property type="evidence" value="ECO:0007669"/>
    <property type="project" value="TreeGrafter"/>
</dbReference>
<evidence type="ECO:0000256" key="7">
    <source>
        <dbReference type="SAM" id="MobiDB-lite"/>
    </source>
</evidence>
<keyword evidence="5" id="KW-0689">Ribosomal protein</keyword>
<sequence>MANHASAKKRIRQTNRSNAVNSSRLSRVRTFIKKVEQAIEKGDPKIAKEALGVAQPVIMRGAQKGVLHPNTASRKLSRLSARIKTLQS</sequence>
<organism evidence="8">
    <name type="scientific">marine metagenome</name>
    <dbReference type="NCBI Taxonomy" id="408172"/>
    <lineage>
        <taxon>unclassified sequences</taxon>
        <taxon>metagenomes</taxon>
        <taxon>ecological metagenomes</taxon>
    </lineage>
</organism>
<evidence type="ECO:0000256" key="3">
    <source>
        <dbReference type="ARBA" id="ARBA00022730"/>
    </source>
</evidence>
<accession>A0A383EPR1</accession>
<dbReference type="InterPro" id="IPR036510">
    <property type="entry name" value="Ribosomal_bS20_sf"/>
</dbReference>